<evidence type="ECO:0000313" key="3">
    <source>
        <dbReference type="EMBL" id="WIW94795.1"/>
    </source>
</evidence>
<sequence length="855" mass="94389">MDSAENVAEEPIVLEEEWISEGEEFEPAPRTRWIDRLVPMTAVIAMLTWTGFFAWAFRNDIITGGTSQQWIGWIINWAVPMLLISIFWLLSMRNSRREAQRFGDTAQMLRQESQALEDRLGAVNRELSLAREFLGSQSRELDSLGRIASERISTHASELQSLIKSNGAQVEAIASVSDTALTNMSKLRDDLPVIANSARDVSNQVGQAGRTAHEQLEHLVSGFERLNEFGKASERQLSALSGKIETTLAGFATQLDSIEHAAEARFAGLQEQSDAFRVELEGREVDALAAMRRRSDDLRQSVISMAEELADQETAQIGHLQMRLDTLREGSEEVTSSFARSQDDALDKLRARKSEFQEEIAEVVSRLDQLDQQAINASRDRVKALHIEASEFDDRIAARNARFEEEMARRQHGFETRETQASEVLAQRLTDLDEMLAERSEAQNERLERLVSYGADVTTKLEELNTLLAAMAEQAEATQDVLDAGTVGFGEHVSTLRSDLNASGKTIGELTESGVRLLEIIQSSAREARETLPAAVGKASDKLNQIEQQAVALRQSVDAAHDRSAGLSDYVISASEGLNRADEQITSLNDKLADNSSESLTQISNLRRALGALGEESDRVSARASENLQSAIAELEKAARSAFAAIESGSGERLENLAGEIGAKASAAIERSLRTEGDAAVERLEEASTRANEHVQATTASLRDQLVKVNELVSNLEERVARAREHAGEKVDNDFARRMALITESLNSNAIDIAKGLSQDVSDTAWAAYLKGDRGVFARKSVRLVSNIEAREVVELFEADHDFREHVSRYIHDFESMLRNVLSTRDGNALGVTLLSSDIGKLYVALAQSIERLRD</sequence>
<reference evidence="3 4" key="1">
    <citation type="submission" date="2023-06" db="EMBL/GenBank/DDBJ databases">
        <title>Altererythrobacter rubellus NBRC 112769 genome.</title>
        <authorList>
            <person name="Zhang K."/>
        </authorList>
    </citation>
    <scope>NUCLEOTIDE SEQUENCE [LARGE SCALE GENOMIC DNA]</scope>
    <source>
        <strain evidence="3 4">NBRC 112769</strain>
    </source>
</reference>
<dbReference type="EMBL" id="CP127221">
    <property type="protein sequence ID" value="WIW94795.1"/>
    <property type="molecule type" value="Genomic_DNA"/>
</dbReference>
<proteinExistence type="predicted"/>
<gene>
    <name evidence="3" type="ORF">QQX03_07360</name>
</gene>
<dbReference type="RefSeq" id="WP_285975111.1">
    <property type="nucleotide sequence ID" value="NZ_CP127221.1"/>
</dbReference>
<dbReference type="AlphaFoldDB" id="A0A9Y2F494"/>
<keyword evidence="2" id="KW-0472">Membrane</keyword>
<dbReference type="Proteomes" id="UP001231445">
    <property type="component" value="Chromosome"/>
</dbReference>
<keyword evidence="2" id="KW-0812">Transmembrane</keyword>
<feature type="coiled-coil region" evidence="1">
    <location>
        <begin position="699"/>
        <end position="726"/>
    </location>
</feature>
<feature type="coiled-coil region" evidence="1">
    <location>
        <begin position="425"/>
        <end position="481"/>
    </location>
</feature>
<evidence type="ECO:0000313" key="4">
    <source>
        <dbReference type="Proteomes" id="UP001231445"/>
    </source>
</evidence>
<keyword evidence="2" id="KW-1133">Transmembrane helix</keyword>
<feature type="transmembrane region" description="Helical" evidence="2">
    <location>
        <begin position="37"/>
        <end position="58"/>
    </location>
</feature>
<evidence type="ECO:0000256" key="2">
    <source>
        <dbReference type="SAM" id="Phobius"/>
    </source>
</evidence>
<protein>
    <submittedName>
        <fullName evidence="3">ATPase</fullName>
    </submittedName>
</protein>
<keyword evidence="4" id="KW-1185">Reference proteome</keyword>
<feature type="coiled-coil region" evidence="1">
    <location>
        <begin position="339"/>
        <end position="373"/>
    </location>
</feature>
<feature type="transmembrane region" description="Helical" evidence="2">
    <location>
        <begin position="70"/>
        <end position="91"/>
    </location>
</feature>
<feature type="coiled-coil region" evidence="1">
    <location>
        <begin position="536"/>
        <end position="641"/>
    </location>
</feature>
<dbReference type="KEGG" id="arue:QQX03_07360"/>
<name>A0A9Y2F494_9SPHN</name>
<evidence type="ECO:0000256" key="1">
    <source>
        <dbReference type="SAM" id="Coils"/>
    </source>
</evidence>
<keyword evidence="1" id="KW-0175">Coiled coil</keyword>
<accession>A0A9Y2F494</accession>
<organism evidence="3 4">
    <name type="scientific">Altererythrobacter rubellus</name>
    <dbReference type="NCBI Taxonomy" id="2173831"/>
    <lineage>
        <taxon>Bacteria</taxon>
        <taxon>Pseudomonadati</taxon>
        <taxon>Pseudomonadota</taxon>
        <taxon>Alphaproteobacteria</taxon>
        <taxon>Sphingomonadales</taxon>
        <taxon>Erythrobacteraceae</taxon>
        <taxon>Altererythrobacter</taxon>
    </lineage>
</organism>